<dbReference type="EMBL" id="DVNM01000020">
    <property type="protein sequence ID" value="HIU69027.1"/>
    <property type="molecule type" value="Genomic_DNA"/>
</dbReference>
<dbReference type="Gene3D" id="3.20.20.140">
    <property type="entry name" value="Metal-dependent hydrolases"/>
    <property type="match status" value="1"/>
</dbReference>
<dbReference type="InterPro" id="IPR004013">
    <property type="entry name" value="PHP_dom"/>
</dbReference>
<dbReference type="GO" id="GO:0035312">
    <property type="term" value="F:5'-3' DNA exonuclease activity"/>
    <property type="evidence" value="ECO:0007669"/>
    <property type="project" value="TreeGrafter"/>
</dbReference>
<dbReference type="Proteomes" id="UP000824125">
    <property type="component" value="Unassembled WGS sequence"/>
</dbReference>
<comment type="caution">
    <text evidence="2">The sequence shown here is derived from an EMBL/GenBank/DDBJ whole genome shotgun (WGS) entry which is preliminary data.</text>
</comment>
<gene>
    <name evidence="2" type="ORF">IAD23_03640</name>
</gene>
<feature type="domain" description="Polymerase/histidinol phosphatase N-terminal" evidence="1">
    <location>
        <begin position="6"/>
        <end position="67"/>
    </location>
</feature>
<sequence length="317" mass="35315">MSYLPCELHCHTRHSDGAFTVRELQQAALDDHLALIALTDHNTASGVPEADQSLLPVVGGMEWTTYYGHMLVLNAGHFVDWRSAKPNNIDEKVAELKAAGAVVGCAHPFQLGSPICTGGRWEFRVQDWSQFDYLEIWHDAFTPDNPENEQGLALFTNLLDRGIKITPTYGRDWHRPEPPENLYGCTYLGIDGAATPEHALAAIRAGRSVVSSGAKLLFRIHQKGSTYTLGDTLQGGNAIFSFFTDLHSREKNRENANIEYKSIKIITRGGRCVCETAVSERHIHLKLEKHSWYRAELWGTMNGQKLPLAVTAAVYTE</sequence>
<dbReference type="PANTHER" id="PTHR42924:SF3">
    <property type="entry name" value="POLYMERASE_HISTIDINOL PHOSPHATASE N-TERMINAL DOMAIN-CONTAINING PROTEIN"/>
    <property type="match status" value="1"/>
</dbReference>
<evidence type="ECO:0000259" key="1">
    <source>
        <dbReference type="SMART" id="SM00481"/>
    </source>
</evidence>
<evidence type="ECO:0000313" key="3">
    <source>
        <dbReference type="Proteomes" id="UP000824125"/>
    </source>
</evidence>
<accession>A0A9D1MUU7</accession>
<proteinExistence type="predicted"/>
<name>A0A9D1MUU7_9FIRM</name>
<evidence type="ECO:0000313" key="2">
    <source>
        <dbReference type="EMBL" id="HIU69027.1"/>
    </source>
</evidence>
<dbReference type="InterPro" id="IPR003141">
    <property type="entry name" value="Pol/His_phosphatase_N"/>
</dbReference>
<dbReference type="PANTHER" id="PTHR42924">
    <property type="entry name" value="EXONUCLEASE"/>
    <property type="match status" value="1"/>
</dbReference>
<organism evidence="2 3">
    <name type="scientific">Candidatus Scybalenecus merdavium</name>
    <dbReference type="NCBI Taxonomy" id="2840939"/>
    <lineage>
        <taxon>Bacteria</taxon>
        <taxon>Bacillati</taxon>
        <taxon>Bacillota</taxon>
        <taxon>Clostridia</taxon>
        <taxon>Eubacteriales</taxon>
        <taxon>Oscillospiraceae</taxon>
        <taxon>Oscillospiraceae incertae sedis</taxon>
        <taxon>Candidatus Scybalenecus</taxon>
    </lineage>
</organism>
<dbReference type="AlphaFoldDB" id="A0A9D1MUU7"/>
<dbReference type="Pfam" id="PF02811">
    <property type="entry name" value="PHP"/>
    <property type="match status" value="1"/>
</dbReference>
<dbReference type="SUPFAM" id="SSF89550">
    <property type="entry name" value="PHP domain-like"/>
    <property type="match status" value="1"/>
</dbReference>
<dbReference type="NCBIfam" id="NF038032">
    <property type="entry name" value="CehA_McbA_metalo"/>
    <property type="match status" value="1"/>
</dbReference>
<reference evidence="2" key="2">
    <citation type="journal article" date="2021" name="PeerJ">
        <title>Extensive microbial diversity within the chicken gut microbiome revealed by metagenomics and culture.</title>
        <authorList>
            <person name="Gilroy R."/>
            <person name="Ravi A."/>
            <person name="Getino M."/>
            <person name="Pursley I."/>
            <person name="Horton D.L."/>
            <person name="Alikhan N.F."/>
            <person name="Baker D."/>
            <person name="Gharbi K."/>
            <person name="Hall N."/>
            <person name="Watson M."/>
            <person name="Adriaenssens E.M."/>
            <person name="Foster-Nyarko E."/>
            <person name="Jarju S."/>
            <person name="Secka A."/>
            <person name="Antonio M."/>
            <person name="Oren A."/>
            <person name="Chaudhuri R.R."/>
            <person name="La Ragione R."/>
            <person name="Hildebrand F."/>
            <person name="Pallen M.J."/>
        </authorList>
    </citation>
    <scope>NUCLEOTIDE SEQUENCE</scope>
    <source>
        <strain evidence="2">CHK176-6737</strain>
    </source>
</reference>
<protein>
    <submittedName>
        <fullName evidence="2">CehA/McbA family metallohydrolase</fullName>
    </submittedName>
</protein>
<dbReference type="SMART" id="SM00481">
    <property type="entry name" value="POLIIIAc"/>
    <property type="match status" value="1"/>
</dbReference>
<dbReference type="InterPro" id="IPR016195">
    <property type="entry name" value="Pol/histidinol_Pase-like"/>
</dbReference>
<dbReference type="GO" id="GO:0004534">
    <property type="term" value="F:5'-3' RNA exonuclease activity"/>
    <property type="evidence" value="ECO:0007669"/>
    <property type="project" value="TreeGrafter"/>
</dbReference>
<reference evidence="2" key="1">
    <citation type="submission" date="2020-10" db="EMBL/GenBank/DDBJ databases">
        <authorList>
            <person name="Gilroy R."/>
        </authorList>
    </citation>
    <scope>NUCLEOTIDE SEQUENCE</scope>
    <source>
        <strain evidence="2">CHK176-6737</strain>
    </source>
</reference>
<dbReference type="InterPro" id="IPR052018">
    <property type="entry name" value="PHP_domain"/>
</dbReference>